<dbReference type="SUPFAM" id="SSF52087">
    <property type="entry name" value="CRAL/TRIO domain"/>
    <property type="match status" value="1"/>
</dbReference>
<dbReference type="SUPFAM" id="SSF49899">
    <property type="entry name" value="Concanavalin A-like lectins/glucanases"/>
    <property type="match status" value="1"/>
</dbReference>
<keyword evidence="5" id="KW-1185">Reference proteome</keyword>
<dbReference type="PROSITE" id="PS50003">
    <property type="entry name" value="PH_DOMAIN"/>
    <property type="match status" value="1"/>
</dbReference>
<feature type="region of interest" description="Disordered" evidence="1">
    <location>
        <begin position="1126"/>
        <end position="1148"/>
    </location>
</feature>
<evidence type="ECO:0000259" key="3">
    <source>
        <dbReference type="PROSITE" id="PS51166"/>
    </source>
</evidence>
<feature type="compositionally biased region" description="Low complexity" evidence="1">
    <location>
        <begin position="614"/>
        <end position="630"/>
    </location>
</feature>
<comment type="caution">
    <text evidence="4">The sequence shown here is derived from an EMBL/GenBank/DDBJ whole genome shotgun (WGS) entry which is preliminary data.</text>
</comment>
<evidence type="ECO:0000256" key="1">
    <source>
        <dbReference type="SAM" id="MobiDB-lite"/>
    </source>
</evidence>
<name>A0ABN9YG54_9DINO</name>
<dbReference type="SMART" id="SM00233">
    <property type="entry name" value="PH"/>
    <property type="match status" value="3"/>
</dbReference>
<dbReference type="Gene3D" id="3.40.525.10">
    <property type="entry name" value="CRAL-TRIO lipid binding domain"/>
    <property type="match status" value="1"/>
</dbReference>
<dbReference type="SUPFAM" id="SSF50729">
    <property type="entry name" value="PH domain-like"/>
    <property type="match status" value="1"/>
</dbReference>
<feature type="domain" description="CBM20" evidence="3">
    <location>
        <begin position="1"/>
        <end position="89"/>
    </location>
</feature>
<proteinExistence type="predicted"/>
<dbReference type="InterPro" id="IPR002044">
    <property type="entry name" value="CBM20"/>
</dbReference>
<dbReference type="Pfam" id="PF00686">
    <property type="entry name" value="CBM_20"/>
    <property type="match status" value="1"/>
</dbReference>
<feature type="compositionally biased region" description="Low complexity" evidence="1">
    <location>
        <begin position="1483"/>
        <end position="1492"/>
    </location>
</feature>
<feature type="compositionally biased region" description="Low complexity" evidence="1">
    <location>
        <begin position="1296"/>
        <end position="1309"/>
    </location>
</feature>
<feature type="region of interest" description="Disordered" evidence="1">
    <location>
        <begin position="606"/>
        <end position="639"/>
    </location>
</feature>
<dbReference type="Proteomes" id="UP001189429">
    <property type="component" value="Unassembled WGS sequence"/>
</dbReference>
<dbReference type="InterPro" id="IPR011993">
    <property type="entry name" value="PH-like_dom_sf"/>
</dbReference>
<feature type="region of interest" description="Disordered" evidence="1">
    <location>
        <begin position="2171"/>
        <end position="2223"/>
    </location>
</feature>
<dbReference type="InterPro" id="IPR013320">
    <property type="entry name" value="ConA-like_dom_sf"/>
</dbReference>
<dbReference type="InterPro" id="IPR001849">
    <property type="entry name" value="PH_domain"/>
</dbReference>
<feature type="region of interest" description="Disordered" evidence="1">
    <location>
        <begin position="1424"/>
        <end position="1492"/>
    </location>
</feature>
<feature type="region of interest" description="Disordered" evidence="1">
    <location>
        <begin position="665"/>
        <end position="697"/>
    </location>
</feature>
<accession>A0ABN9YG54</accession>
<dbReference type="InterPro" id="IPR036865">
    <property type="entry name" value="CRAL-TRIO_dom_sf"/>
</dbReference>
<feature type="compositionally biased region" description="Basic and acidic residues" evidence="1">
    <location>
        <begin position="2200"/>
        <end position="2223"/>
    </location>
</feature>
<gene>
    <name evidence="4" type="ORF">PCOR1329_LOCUS85399</name>
</gene>
<dbReference type="SUPFAM" id="SSF49452">
    <property type="entry name" value="Starch-binding domain-like"/>
    <property type="match status" value="1"/>
</dbReference>
<evidence type="ECO:0000313" key="4">
    <source>
        <dbReference type="EMBL" id="CAK0911549.1"/>
    </source>
</evidence>
<dbReference type="PROSITE" id="PS51166">
    <property type="entry name" value="CBM20"/>
    <property type="match status" value="1"/>
</dbReference>
<feature type="compositionally biased region" description="Low complexity" evidence="1">
    <location>
        <begin position="2171"/>
        <end position="2184"/>
    </location>
</feature>
<dbReference type="Gene3D" id="2.60.40.10">
    <property type="entry name" value="Immunoglobulins"/>
    <property type="match status" value="1"/>
</dbReference>
<feature type="compositionally biased region" description="Low complexity" evidence="1">
    <location>
        <begin position="1452"/>
        <end position="1463"/>
    </location>
</feature>
<feature type="region of interest" description="Disordered" evidence="1">
    <location>
        <begin position="542"/>
        <end position="592"/>
    </location>
</feature>
<evidence type="ECO:0000259" key="2">
    <source>
        <dbReference type="PROSITE" id="PS50003"/>
    </source>
</evidence>
<evidence type="ECO:0008006" key="6">
    <source>
        <dbReference type="Google" id="ProtNLM"/>
    </source>
</evidence>
<reference evidence="4" key="1">
    <citation type="submission" date="2023-10" db="EMBL/GenBank/DDBJ databases">
        <authorList>
            <person name="Chen Y."/>
            <person name="Shah S."/>
            <person name="Dougan E. K."/>
            <person name="Thang M."/>
            <person name="Chan C."/>
        </authorList>
    </citation>
    <scope>NUCLEOTIDE SEQUENCE [LARGE SCALE GENOMIC DNA]</scope>
</reference>
<feature type="region of interest" description="Disordered" evidence="1">
    <location>
        <begin position="1250"/>
        <end position="1331"/>
    </location>
</feature>
<dbReference type="InterPro" id="IPR013784">
    <property type="entry name" value="Carb-bd-like_fold"/>
</dbReference>
<feature type="compositionally biased region" description="Basic and acidic residues" evidence="1">
    <location>
        <begin position="672"/>
        <end position="685"/>
    </location>
</feature>
<protein>
    <recommendedName>
        <fullName evidence="6">Calmodulin</fullName>
    </recommendedName>
</protein>
<dbReference type="InterPro" id="IPR013783">
    <property type="entry name" value="Ig-like_fold"/>
</dbReference>
<dbReference type="EMBL" id="CAUYUJ010022603">
    <property type="protein sequence ID" value="CAK0911549.1"/>
    <property type="molecule type" value="Genomic_DNA"/>
</dbReference>
<dbReference type="Gene3D" id="2.30.29.30">
    <property type="entry name" value="Pleckstrin-homology domain (PH domain)/Phosphotyrosine-binding domain (PTB)"/>
    <property type="match status" value="1"/>
</dbReference>
<feature type="non-terminal residue" evidence="4">
    <location>
        <position position="1"/>
    </location>
</feature>
<organism evidence="4 5">
    <name type="scientific">Prorocentrum cordatum</name>
    <dbReference type="NCBI Taxonomy" id="2364126"/>
    <lineage>
        <taxon>Eukaryota</taxon>
        <taxon>Sar</taxon>
        <taxon>Alveolata</taxon>
        <taxon>Dinophyceae</taxon>
        <taxon>Prorocentrales</taxon>
        <taxon>Prorocentraceae</taxon>
        <taxon>Prorocentrum</taxon>
    </lineage>
</organism>
<feature type="domain" description="PH" evidence="2">
    <location>
        <begin position="1153"/>
        <end position="1247"/>
    </location>
</feature>
<sequence length="2750" mass="299377">VWAVGAAEELGSWSPGRALELHTCAATFPVWSGKVALPFSALKGVLEYKFVVTHSDGSTLCLWLNSPCRAPCGVERHRSGRAVVRNFHVALAAGCLLACLRPEQEAQAFEGPRPPARPAAAEAALPAAAEAAEAPPALGRGGTEAAGAGGALPQAACAAIAYGLLASALPSAPAGRHWRPLAVDWQDTQLGPGYPAKILSAWSDLGVLATGSTVRIEAAGFNGEKGPLAGWGWYLNVWSGDGRHWTSKRDASRLLHLNPRPRGGVVAMNHCLRGGWGPQKDVPVPKPWQLASAAVAFVLELELGESAWSVRLNGEPQPKMAYDRKGDFSGPLVLQLYDVLRPRVALLGPAGPGLGPLLGGSSDWNGVPLEWQDTPLGPGYPTISGDLVHSSWSDLGVLQAGDVLRIEADGFNGEDHPNAGWGWYLNVWSGDARHWDKEPSASRLWHLNPRPRAGMVAMNHCLRGGWGPQRDAPLPEAWQLASAATPFTIELALGAEAWTLRLNGEVQPDHMAYDRHGDFSGPLTLQLYDVEWEPGANRALVRVSSKPSTQSPPRFGEADPIPPASEPDTEEPHGSEISTTAEDDSCSESPMSGELFAELSGAELPVRSEEEAAAKPPASRALALSAGAHRALPRSGPRRGAVASADAAAEIATSATPAEAYYVGGPPVHHGRCPEEMQERQGLNREKKRQKKQLKKDMRSIGTSSRVILYGLLEPPWTLAYLFLQSLHFMSTFVNFQWGCLADYSPFAPAVLNPGTLFCPVCVDLESAHPIHRERLIRTGVDQAQGEFHTLYALQVPAPARQQGAPPPAGGVRQPNSVWDATDTHFGLAQRDVDQLTRMPLDWVQAMVPVLARVALRHEAAINHLEAVTYRHVQMQAKHDVIQAMQVTAKFYGNEAARLRKDHKEAIQAGQDVPELTQLGAPERIGQANLQKITEYRDQLHHERRSNETLAQEVKHCRMQTTFAGDKVKLFLAVSNTDLEQTVVNALVQLGGIHKHGTPPRSHNARLLQLYLDGLDASDAVNDSLRGPRVPSTRSLGPNFCPDGFLGEAGPHRASRRPPSGAAAMAAPGPAIRRGMLGMQKRKGVAADTSLVLHLRGQRMVLQQLPSEALGPWVADLRCLLEPGPAAVEEGPRVPPTQAEGAGEGCGDGEQEPVLCRGAMRVQRKGRAVERYFVLLPTRLDYYSEASDLQLGKDVRGCIHARDVVQIEDVPGGLSLHLESHQDPIGLYVDSPAERSTWLPALRGWARQAADADDAAAPEPSAERARAGGGASRGSILPGPSRPKSRGSFITEPADEPAGAPPAEARPQAVPEGPAEVPRGGGSAAAAPPEAAEARLCRGDFVVQRDGETNMEHVALYEGRLAFFGAQAELERGERPRLEVPMSDVMDVEVLDTGFDIVARGAGGINLYGCSGTDLQEWTDRLTGILNGRSPSPSEGEQRRLAAPAPAPAPAPGAWSAASWRSANPEGNADGDSRPGTPHFESAESWPAPAAAPEEGWYSVEFSRARAGQAGRGGGGPGVGVVHAAVARGAAAVADADGHPEAERAEVRLGHAQEHVGRVQAQRASSATPRDCVLHEGPLLLLVDGREQERHFRLYSGRFEYFPDAMSAARGTGRCGRVPSAEVEQVRVQDDGFEITLARETLRPFGPERVSTQGSLAVPAALAEDCVAELANFDILCFIGTQRRAASAEMFGPIAKAGAEKHCQGTVGHVEDHTAHTREAQYQQAINDTVDITAEGVTELRCDEFMRAAKANDTFTVHKPARLLAQRGRGGRKRVFGRHSIPGATEEWIARMKLKGYDGGCSASEYDENQLREMREYPRATIVTQEQIGEEARQVRAAAWRAKLWRSCPEWSSPAELLRVMMFPKWYNKRMMHHRQGLGYESELEKLSAPAFHACLWALVEGILRTLRAPLVWARARAAKIGKGNEKEGVNGERVVMMICSLAKFHYRAMLKAADTENIPCWAYGAIRHRRREGAIVVQMCSAWRLKHHGYQHARRLHDAANAFYSIKTARLNQVIAQRIHPRHVPMMLDRVKWAHFNFDGQEDRLLLMGEGCVPGDPVMVFLFVLAYATGLEEYALNACQNLEVVSPWTGQATQAALALFVDDIADAFRFRNRQQAQDRGADQNEKVTDMLGEMGLKQNVSKQETVPYCCGVGSFKLEREFLRNQVVQGQSAAAARSTTSRGSKGFLHVEGGSHLEVSPIKDARQTGEKEPKRGKSKESDDVVTKKMLVQLEARMRTQEHYTMTQVHLSADHPLVVGCQAQCQSHPEQVKKGGPQHERGPPELHLFSRALKDIESCLAEASSLEVEKYVGLPTRVRSMLEHGKSEDASEWIKDFTFSPMYDVKKVRLTMSIRGHVLVATASKHVEKLNKAQMEAWGGAPTDDKFEEELQRTPLESPAVPEGAKLVELQHALSVILGAWGGSRKVGKAQRGSAEPVLASEAVGTHRRFVLCAMLIDWMGGTREFGKETVLVDSLCKLELIRRGSPPIRLAMFTEGLLIRGQVQIIDVGDYGEHGVPNWTARMWAAFKHGPDMYKVFDLNYPETVRTVFIIRIGTLTSAIWRMATPLVPRKAADPGPLAKLGHGPAAPATALLGARRLHIQELVDLAPDLKKADPLMDMKIRRLIGDQYFTGQVEDIEVGQVSGERLYRIRYCDGDLEHFTAKQVREFREVTARWPGMLHGLLVWALGMAPSREELVDKVRLVGLAAGAYVHACVRADRRPEDLLTLPGGAVGAPEAPWRAERFAREVLRK</sequence>
<evidence type="ECO:0000313" key="5">
    <source>
        <dbReference type="Proteomes" id="UP001189429"/>
    </source>
</evidence>